<dbReference type="Pfam" id="PF02036">
    <property type="entry name" value="SCP2"/>
    <property type="match status" value="1"/>
</dbReference>
<dbReference type="InterPro" id="IPR036527">
    <property type="entry name" value="SCP2_sterol-bd_dom_sf"/>
</dbReference>
<dbReference type="Gene3D" id="3.30.1050.10">
    <property type="entry name" value="SCP2 sterol-binding domain"/>
    <property type="match status" value="1"/>
</dbReference>
<dbReference type="Proteomes" id="UP000265354">
    <property type="component" value="Unassembled WGS sequence"/>
</dbReference>
<evidence type="ECO:0000259" key="1">
    <source>
        <dbReference type="Pfam" id="PF02036"/>
    </source>
</evidence>
<reference evidence="3 5" key="2">
    <citation type="submission" date="2018-07" db="EMBL/GenBank/DDBJ databases">
        <title>Whole Genome Shotgun Sequence of Streptomyces spongiicola strain 531S.</title>
        <authorList>
            <person name="Dohra H."/>
            <person name="Kodani S."/>
        </authorList>
    </citation>
    <scope>NUCLEOTIDE SEQUENCE [LARGE SCALE GENOMIC DNA]</scope>
    <source>
        <strain evidence="3 5">531S</strain>
    </source>
</reference>
<gene>
    <name evidence="2" type="ORF">DDQ41_07375</name>
    <name evidence="3" type="ORF">SSP531S_13050</name>
</gene>
<dbReference type="Proteomes" id="UP000245051">
    <property type="component" value="Chromosome"/>
</dbReference>
<dbReference type="OrthoDB" id="4168175at2"/>
<sequence>MSVQQEQVAELVDIVESVPSRQLEAAVAQREGGLDGALKLIFELLVSEFNPVKAKGEKGVFQFDIASAEGQKLHYVHVEDGVCRTDKGLHGSPDITIGIRFPDMLAMGVGKLPGAKAFLTGKLKLRGSPLMGTRLGEWFDHPEV</sequence>
<protein>
    <submittedName>
        <fullName evidence="3">Sterol-binding protein</fullName>
    </submittedName>
</protein>
<evidence type="ECO:0000313" key="2">
    <source>
        <dbReference type="EMBL" id="AWK08771.1"/>
    </source>
</evidence>
<evidence type="ECO:0000313" key="3">
    <source>
        <dbReference type="EMBL" id="GBP99902.1"/>
    </source>
</evidence>
<proteinExistence type="predicted"/>
<dbReference type="KEGG" id="sspo:DDQ41_07375"/>
<evidence type="ECO:0000313" key="4">
    <source>
        <dbReference type="Proteomes" id="UP000245051"/>
    </source>
</evidence>
<reference evidence="2 4" key="1">
    <citation type="submission" date="2018-05" db="EMBL/GenBank/DDBJ databases">
        <title>Complete genome sequence of the Type Strain of Streptomyces spongiicola HNM0071, the producer of staurosporine.</title>
        <authorList>
            <person name="Zhou S."/>
            <person name="Huang X."/>
        </authorList>
    </citation>
    <scope>NUCLEOTIDE SEQUENCE [LARGE SCALE GENOMIC DNA]</scope>
    <source>
        <strain evidence="2 4">HNM0071</strain>
    </source>
</reference>
<dbReference type="RefSeq" id="WP_109293757.1">
    <property type="nucleotide sequence ID" value="NZ_BGZL01000003.1"/>
</dbReference>
<dbReference type="SUPFAM" id="SSF55718">
    <property type="entry name" value="SCP-like"/>
    <property type="match status" value="1"/>
</dbReference>
<name>A0A2S1YXD7_9ACTN</name>
<evidence type="ECO:0000313" key="5">
    <source>
        <dbReference type="Proteomes" id="UP000265354"/>
    </source>
</evidence>
<dbReference type="InterPro" id="IPR003033">
    <property type="entry name" value="SCP2_sterol-bd_dom"/>
</dbReference>
<dbReference type="EMBL" id="BGZL01000003">
    <property type="protein sequence ID" value="GBP99902.1"/>
    <property type="molecule type" value="Genomic_DNA"/>
</dbReference>
<dbReference type="AlphaFoldDB" id="A0A2S1YXD7"/>
<keyword evidence="4" id="KW-1185">Reference proteome</keyword>
<organism evidence="3 5">
    <name type="scientific">Streptomyces spongiicola</name>
    <dbReference type="NCBI Taxonomy" id="1690221"/>
    <lineage>
        <taxon>Bacteria</taxon>
        <taxon>Bacillati</taxon>
        <taxon>Actinomycetota</taxon>
        <taxon>Actinomycetes</taxon>
        <taxon>Kitasatosporales</taxon>
        <taxon>Streptomycetaceae</taxon>
        <taxon>Streptomyces</taxon>
    </lineage>
</organism>
<feature type="domain" description="SCP2" evidence="1">
    <location>
        <begin position="54"/>
        <end position="138"/>
    </location>
</feature>
<accession>A0A2S1YXD7</accession>
<dbReference type="EMBL" id="CP029254">
    <property type="protein sequence ID" value="AWK08771.1"/>
    <property type="molecule type" value="Genomic_DNA"/>
</dbReference>